<dbReference type="InterPro" id="IPR032675">
    <property type="entry name" value="LRR_dom_sf"/>
</dbReference>
<evidence type="ECO:0000256" key="1">
    <source>
        <dbReference type="SAM" id="MobiDB-lite"/>
    </source>
</evidence>
<reference evidence="3 4" key="1">
    <citation type="submission" date="2018-04" db="EMBL/GenBank/DDBJ databases">
        <authorList>
            <person name="Vogel A."/>
        </authorList>
    </citation>
    <scope>NUCLEOTIDE SEQUENCE [LARGE SCALE GENOMIC DNA]</scope>
</reference>
<dbReference type="Gene3D" id="3.80.10.10">
    <property type="entry name" value="Ribonuclease Inhibitor"/>
    <property type="match status" value="1"/>
</dbReference>
<dbReference type="SUPFAM" id="SSF52047">
    <property type="entry name" value="RNI-like"/>
    <property type="match status" value="1"/>
</dbReference>
<dbReference type="InterPro" id="IPR001810">
    <property type="entry name" value="F-box_dom"/>
</dbReference>
<evidence type="ECO:0000259" key="2">
    <source>
        <dbReference type="PROSITE" id="PS50181"/>
    </source>
</evidence>
<dbReference type="PANTHER" id="PTHR38926:SF2">
    <property type="entry name" value="F-BOX_LRR-REPEAT PROTEIN 21-RELATED"/>
    <property type="match status" value="1"/>
</dbReference>
<dbReference type="InterPro" id="IPR001611">
    <property type="entry name" value="Leu-rich_rpt"/>
</dbReference>
<gene>
    <name evidence="3" type="ORF">CCAM_LOCUS20240</name>
</gene>
<dbReference type="Proteomes" id="UP000595140">
    <property type="component" value="Unassembled WGS sequence"/>
</dbReference>
<feature type="domain" description="F-box" evidence="2">
    <location>
        <begin position="31"/>
        <end position="79"/>
    </location>
</feature>
<protein>
    <recommendedName>
        <fullName evidence="2">F-box domain-containing protein</fullName>
    </recommendedName>
</protein>
<dbReference type="PROSITE" id="PS50181">
    <property type="entry name" value="FBOX"/>
    <property type="match status" value="1"/>
</dbReference>
<accession>A0A484LQA4</accession>
<evidence type="ECO:0000313" key="3">
    <source>
        <dbReference type="EMBL" id="VFQ78464.1"/>
    </source>
</evidence>
<dbReference type="OrthoDB" id="2095648at2759"/>
<dbReference type="AlphaFoldDB" id="A0A484LQA4"/>
<evidence type="ECO:0000313" key="4">
    <source>
        <dbReference type="Proteomes" id="UP000595140"/>
    </source>
</evidence>
<dbReference type="PANTHER" id="PTHR38926">
    <property type="entry name" value="F-BOX DOMAIN CONTAINING PROTEIN, EXPRESSED"/>
    <property type="match status" value="1"/>
</dbReference>
<dbReference type="SMART" id="SM00367">
    <property type="entry name" value="LRR_CC"/>
    <property type="match status" value="3"/>
</dbReference>
<dbReference type="CDD" id="cd22164">
    <property type="entry name" value="F-box_AtSKIP19-like"/>
    <property type="match status" value="1"/>
</dbReference>
<organism evidence="3 4">
    <name type="scientific">Cuscuta campestris</name>
    <dbReference type="NCBI Taxonomy" id="132261"/>
    <lineage>
        <taxon>Eukaryota</taxon>
        <taxon>Viridiplantae</taxon>
        <taxon>Streptophyta</taxon>
        <taxon>Embryophyta</taxon>
        <taxon>Tracheophyta</taxon>
        <taxon>Spermatophyta</taxon>
        <taxon>Magnoliopsida</taxon>
        <taxon>eudicotyledons</taxon>
        <taxon>Gunneridae</taxon>
        <taxon>Pentapetalae</taxon>
        <taxon>asterids</taxon>
        <taxon>lamiids</taxon>
        <taxon>Solanales</taxon>
        <taxon>Convolvulaceae</taxon>
        <taxon>Cuscuteae</taxon>
        <taxon>Cuscuta</taxon>
        <taxon>Cuscuta subgen. Grammica</taxon>
        <taxon>Cuscuta sect. Cleistogrammica</taxon>
    </lineage>
</organism>
<dbReference type="Gene3D" id="1.20.1280.50">
    <property type="match status" value="1"/>
</dbReference>
<name>A0A484LQA4_9ASTE</name>
<feature type="region of interest" description="Disordered" evidence="1">
    <location>
        <begin position="1"/>
        <end position="31"/>
    </location>
</feature>
<dbReference type="EMBL" id="OOIL02001799">
    <property type="protein sequence ID" value="VFQ78464.1"/>
    <property type="molecule type" value="Genomic_DNA"/>
</dbReference>
<proteinExistence type="predicted"/>
<sequence length="320" mass="36282">MPMDCSNTHMMKGTTSGGSEEGESSNSCSRPNRFLELPEDVIRDILRRLGVEDVLENAQRVCSSWRKMCRDDPSMWRVIDMKRLGGEDECLEVMCAEAVDRSQGQLTEIHIDHFATDELLLYISERSRQLRCVRIRNCSGVGDGGLIALAKKCPLLEEMHLAELSDVHNCIEPIGHSCPNLTWFTLSYCHSFRDRDYRGEDFEALAIAKSMPGLRHLGVVGNGMTNEGLEAILDGCPSLESLDIRKCNNVDLLLGEMGDRIARKMKCFKRPDDRMERCEWEAGLCIYHFDSEDYDEEDQYDEQGQGGAYFDSFGYSSDGW</sequence>
<dbReference type="InterPro" id="IPR006553">
    <property type="entry name" value="Leu-rich_rpt_Cys-con_subtyp"/>
</dbReference>
<dbReference type="Pfam" id="PF13516">
    <property type="entry name" value="LRR_6"/>
    <property type="match status" value="1"/>
</dbReference>
<keyword evidence="4" id="KW-1185">Reference proteome</keyword>
<dbReference type="Pfam" id="PF12937">
    <property type="entry name" value="F-box-like"/>
    <property type="match status" value="1"/>
</dbReference>